<feature type="transmembrane region" description="Helical" evidence="1">
    <location>
        <begin position="110"/>
        <end position="129"/>
    </location>
</feature>
<evidence type="ECO:0000313" key="2">
    <source>
        <dbReference type="EMBL" id="XDK35947.1"/>
    </source>
</evidence>
<keyword evidence="1" id="KW-0812">Transmembrane</keyword>
<name>A0AB39HZB8_9PSED</name>
<dbReference type="AlphaFoldDB" id="A0AB39HZB8"/>
<keyword evidence="1" id="KW-0472">Membrane</keyword>
<reference evidence="2" key="1">
    <citation type="submission" date="2024-07" db="EMBL/GenBank/DDBJ databases">
        <title>Identification and characteristics of a novel species of coltsfoot's symbiotic bacteria.</title>
        <authorList>
            <person name="Juszczyk A."/>
            <person name="Jasielczuk I."/>
            <person name="Gurgul A."/>
            <person name="Rogala M."/>
            <person name="Kowalczyk A."/>
            <person name="Szmatola T."/>
            <person name="Kosecka-Strojek M."/>
            <person name="Arent Z."/>
            <person name="Latowski D."/>
        </authorList>
    </citation>
    <scope>NUCLEOTIDE SEQUENCE</scope>
    <source>
        <strain evidence="2">Hg7Tf</strain>
    </source>
</reference>
<gene>
    <name evidence="2" type="ORF">AB4Y39_19890</name>
</gene>
<sequence length="142" mass="15046">MKTFVKIISAPTIFSIAWLCLITLAGSTPPNPDDPQDTYGLPIILLYALLIFCLGVAAIAVALIGNVVTLKFAPSNKKWVRCCFSLIANTPLLLLALFSAAVTFGCVNPSALSMLTIALFLASAATSMVTTKRSANRFGHPT</sequence>
<evidence type="ECO:0000256" key="1">
    <source>
        <dbReference type="SAM" id="Phobius"/>
    </source>
</evidence>
<proteinExistence type="predicted"/>
<dbReference type="RefSeq" id="WP_280043024.1">
    <property type="nucleotide sequence ID" value="NZ_CP162607.1"/>
</dbReference>
<dbReference type="EMBL" id="CP162607">
    <property type="protein sequence ID" value="XDK35947.1"/>
    <property type="molecule type" value="Genomic_DNA"/>
</dbReference>
<organism evidence="2">
    <name type="scientific">Pseudomonas sp. Hg7Tf</name>
    <dbReference type="NCBI Taxonomy" id="3236988"/>
    <lineage>
        <taxon>Bacteria</taxon>
        <taxon>Pseudomonadati</taxon>
        <taxon>Pseudomonadota</taxon>
        <taxon>Gammaproteobacteria</taxon>
        <taxon>Pseudomonadales</taxon>
        <taxon>Pseudomonadaceae</taxon>
        <taxon>Pseudomonas</taxon>
    </lineage>
</organism>
<keyword evidence="1" id="KW-1133">Transmembrane helix</keyword>
<accession>A0AB39HZB8</accession>
<feature type="transmembrane region" description="Helical" evidence="1">
    <location>
        <begin position="82"/>
        <end position="104"/>
    </location>
</feature>
<feature type="transmembrane region" description="Helical" evidence="1">
    <location>
        <begin position="41"/>
        <end position="70"/>
    </location>
</feature>
<protein>
    <submittedName>
        <fullName evidence="2">Uncharacterized protein</fullName>
    </submittedName>
</protein>